<protein>
    <submittedName>
        <fullName evidence="2">Chemotaxis protein</fullName>
    </submittedName>
</protein>
<dbReference type="InParanoid" id="A0A5K4FCA6"/>
<dbReference type="WBParaSite" id="Smp_345760.1">
    <property type="protein sequence ID" value="Smp_345760.1"/>
    <property type="gene ID" value="Smp_345760"/>
</dbReference>
<proteinExistence type="predicted"/>
<dbReference type="Proteomes" id="UP000008854">
    <property type="component" value="Unassembled WGS sequence"/>
</dbReference>
<accession>A0A5K4FCA6</accession>
<name>A0A5K4FCA6_SCHMA</name>
<evidence type="ECO:0000313" key="1">
    <source>
        <dbReference type="Proteomes" id="UP000008854"/>
    </source>
</evidence>
<keyword evidence="1" id="KW-1185">Reference proteome</keyword>
<sequence length="116" mass="13489">MNHLYEINQTSATHNKQWDLLKLLCKDKNVDEVNKKLDEIALQHKKEITVQQDIAKQRVIDQLYEIHKVAEEIDRTQIELQEKINKFCDDISEFIKNSLNIDDKVVAGDALSISIS</sequence>
<dbReference type="AlphaFoldDB" id="A0A5K4FCA6"/>
<reference evidence="1" key="1">
    <citation type="journal article" date="2012" name="PLoS Negl. Trop. Dis.">
        <title>A systematically improved high quality genome and transcriptome of the human blood fluke Schistosoma mansoni.</title>
        <authorList>
            <person name="Protasio A.V."/>
            <person name="Tsai I.J."/>
            <person name="Babbage A."/>
            <person name="Nichol S."/>
            <person name="Hunt M."/>
            <person name="Aslett M.A."/>
            <person name="De Silva N."/>
            <person name="Velarde G.S."/>
            <person name="Anderson T.J."/>
            <person name="Clark R.C."/>
            <person name="Davidson C."/>
            <person name="Dillon G.P."/>
            <person name="Holroyd N.E."/>
            <person name="LoVerde P.T."/>
            <person name="Lloyd C."/>
            <person name="McQuillan J."/>
            <person name="Oliveira G."/>
            <person name="Otto T.D."/>
            <person name="Parker-Manuel S.J."/>
            <person name="Quail M.A."/>
            <person name="Wilson R.A."/>
            <person name="Zerlotini A."/>
            <person name="Dunne D.W."/>
            <person name="Berriman M."/>
        </authorList>
    </citation>
    <scope>NUCLEOTIDE SEQUENCE [LARGE SCALE GENOMIC DNA]</scope>
    <source>
        <strain evidence="1">Puerto Rican</strain>
    </source>
</reference>
<evidence type="ECO:0000313" key="2">
    <source>
        <dbReference type="WBParaSite" id="Smp_345760.1"/>
    </source>
</evidence>
<reference evidence="2" key="2">
    <citation type="submission" date="2019-11" db="UniProtKB">
        <authorList>
            <consortium name="WormBaseParasite"/>
        </authorList>
    </citation>
    <scope>IDENTIFICATION</scope>
    <source>
        <strain evidence="2">Puerto Rican</strain>
    </source>
</reference>
<organism evidence="1 2">
    <name type="scientific">Schistosoma mansoni</name>
    <name type="common">Blood fluke</name>
    <dbReference type="NCBI Taxonomy" id="6183"/>
    <lineage>
        <taxon>Eukaryota</taxon>
        <taxon>Metazoa</taxon>
        <taxon>Spiralia</taxon>
        <taxon>Lophotrochozoa</taxon>
        <taxon>Platyhelminthes</taxon>
        <taxon>Trematoda</taxon>
        <taxon>Digenea</taxon>
        <taxon>Strigeidida</taxon>
        <taxon>Schistosomatoidea</taxon>
        <taxon>Schistosomatidae</taxon>
        <taxon>Schistosoma</taxon>
    </lineage>
</organism>